<reference evidence="12 13" key="1">
    <citation type="submission" date="2018-03" db="EMBL/GenBank/DDBJ databases">
        <title>Genomic Encyclopedia of Archaeal and Bacterial Type Strains, Phase II (KMG-II): from individual species to whole genera.</title>
        <authorList>
            <person name="Goeker M."/>
        </authorList>
    </citation>
    <scope>NUCLEOTIDE SEQUENCE [LARGE SCALE GENOMIC DNA]</scope>
    <source>
        <strain evidence="12 13">DSM 18107</strain>
    </source>
</reference>
<feature type="domain" description="PKD" evidence="11">
    <location>
        <begin position="217"/>
        <end position="276"/>
    </location>
</feature>
<comment type="caution">
    <text evidence="12">The sequence shown here is derived from an EMBL/GenBank/DDBJ whole genome shotgun (WGS) entry which is preliminary data.</text>
</comment>
<keyword evidence="4" id="KW-0949">S-adenosyl-L-methionine</keyword>
<evidence type="ECO:0000256" key="10">
    <source>
        <dbReference type="SAM" id="SignalP"/>
    </source>
</evidence>
<dbReference type="InterPro" id="IPR022409">
    <property type="entry name" value="PKD/Chitinase_dom"/>
</dbReference>
<dbReference type="PANTHER" id="PTHR46730:SF4">
    <property type="entry name" value="POLYCYSTIC KIDNEY DISEASE PROTEIN 1-LIKE 1"/>
    <property type="match status" value="1"/>
</dbReference>
<keyword evidence="2" id="KW-0489">Methyltransferase</keyword>
<dbReference type="PANTHER" id="PTHR46730">
    <property type="entry name" value="POLYCYSTIN-1"/>
    <property type="match status" value="1"/>
</dbReference>
<feature type="domain" description="PKD" evidence="11">
    <location>
        <begin position="996"/>
        <end position="1041"/>
    </location>
</feature>
<dbReference type="GO" id="GO:0003677">
    <property type="term" value="F:DNA binding"/>
    <property type="evidence" value="ECO:0007669"/>
    <property type="project" value="InterPro"/>
</dbReference>
<dbReference type="PROSITE" id="PS00093">
    <property type="entry name" value="N4_MTASE"/>
    <property type="match status" value="1"/>
</dbReference>
<evidence type="ECO:0000256" key="1">
    <source>
        <dbReference type="ARBA" id="ARBA00004141"/>
    </source>
</evidence>
<gene>
    <name evidence="12" type="ORF">CLV42_108104</name>
</gene>
<sequence>MPLKTETTLGNVLTLAMLCSMLLLSSVTYAQLKADFTPAKTSDCESLITQFIDKSTGAPVSWRWDLGNGYISTEQSPSAAYTAPGTYNVTLTVKDAAGSTGTITKTVTVWAKPEPDFTASPASGCMPLAVTFKNKSNPVSGTITAYSWDFGDGVISTGSNPVHTYNDVLSPTVTLTVTNSNGCTASKQISKLVEVAGALKPNFTVSDKFLCNAPSALTVNNTTTGPGNLSYQWDFGDGSTATDANPGPHSYASKGVYKIKLTVTSDKGCTNTKTSEDINVATFKSDFQLPANVCENSSATITPLNTPQADRITWSVDKGTITTDGITATYRPAGTGTVKVTMIAEYGKCQETVTKDLIVIAAPQADFTSDIKPICDAPVTVKLINNSQGANNWSWDFGNGQSSTQQNPTVTYSSLGTFSIKLTATSTASCSSIVTHDVKLEKTRVDINANIPEGCVGITTRFTSYITPGDSVVSYEWDFGDGSPKSTEPVPSHTYNKDGTYPVTLNYTTKNGCKGRVALESSNAIRVYKQPKPDFSSPEAPQICGNNTAHFEATTDVGNKWTWDFGDSSGDAGSNKNTTHSYKKPGTYTISLTVSNYTCASEKVTKIGYITAVNPFPRFSLQPIDCNNRTEMHFKDNSTGTITSWTWNWGDGKEDAYTTKTSIVKHKYDKTGTYKVKLTVADGSCTSSDSLNINVYAPSPITVTTDKTSLCGSDTLNANVTAINKDIYGLNVWSYSWTSSDSTPAQGSSNDYQHAIFNNLRPGADTIRFVAYNLQGCPDTSNKIVVNVHGPVAKFLIPATPECRGTELTFTDKTNTSKSKPITTWSWNFGDTSAAQVFTSPPFKHTYNKSGYYYPKLTVTDQDGCTSTASGPRVQVNGPNADFTPSATLIPPGSTVQFYNYTTETGGTPTYRWDFGDKTTSAEKSPDKNYPNKGVYMVKLLVKDNNGCSDSAQKEIKVSTVSASFTFTTSFVNNSECPPVIARFTNTSIHYTSSYWSFGDGSFATIDNPSHTYTAAGKYKVKLKAIGEAGNQDIYEQEIEVKGPYGKITTSSKGGCLTKDIEFKVSAIAAVNFAWDFTDGIVSETTDSIIKHTFKEPGIYQPRLILSDQAGCKGAAFLTDPIVIDKLEVEMASSPPFICDEGWVAFTPKFNSFSIDQLKKEAKYKWTYEPGTVAENDTSATPRFYLNKVQAYNFTLTTTTAYGCTESVSKTVTVYPKPGVTISGPSVACQDAPVSFSGKVANAPVTWNWSFGNGNSANIPQPVDQTYNKTGPSDVILIAISDNGCTDTAYHSINIVPKPVANATAASNVICLGTSTTLSASGGVTYQWSPAENLSNPKTSSPLASPTVNTTYQVAVMDANGCSDTGDVSIRVVQPFIIQATPDTTICTGQIAPLWVSGADHYVWKGQGLDDVNSPHPNATIATAGNYTYEVTGYDAEGCFTHDTSLVVTVNPSPTIDAGPDRTVTAGKPMTLRTTGSPDIVKWTWSPPEYLNCTTCQTPEALPNLSTVYKVEVENNYGCKASDEFSVKILCNQDAIFLPTAFSPNRDGKNEWFYPKGRGVKEVISMRVYDRWGSLVFERHHFQINTQTSGWDGTWKDQIAPIGTYVYAIETVCEEGGKFILSGTVTIVR</sequence>
<dbReference type="InterPro" id="IPR000601">
    <property type="entry name" value="PKD_dom"/>
</dbReference>
<dbReference type="PROSITE" id="PS50093">
    <property type="entry name" value="PKD"/>
    <property type="match status" value="12"/>
</dbReference>
<keyword evidence="3" id="KW-0808">Transferase</keyword>
<keyword evidence="5" id="KW-0812">Transmembrane</keyword>
<evidence type="ECO:0000256" key="3">
    <source>
        <dbReference type="ARBA" id="ARBA00022679"/>
    </source>
</evidence>
<organism evidence="12 13">
    <name type="scientific">Chitinophaga ginsengisoli</name>
    <dbReference type="NCBI Taxonomy" id="363837"/>
    <lineage>
        <taxon>Bacteria</taxon>
        <taxon>Pseudomonadati</taxon>
        <taxon>Bacteroidota</taxon>
        <taxon>Chitinophagia</taxon>
        <taxon>Chitinophagales</taxon>
        <taxon>Chitinophagaceae</taxon>
        <taxon>Chitinophaga</taxon>
    </lineage>
</organism>
<keyword evidence="8" id="KW-1133">Transmembrane helix</keyword>
<feature type="domain" description="PKD" evidence="11">
    <location>
        <begin position="631"/>
        <end position="702"/>
    </location>
</feature>
<dbReference type="InterPro" id="IPR013783">
    <property type="entry name" value="Ig-like_fold"/>
</dbReference>
<evidence type="ECO:0000256" key="9">
    <source>
        <dbReference type="ARBA" id="ARBA00023136"/>
    </source>
</evidence>
<keyword evidence="9" id="KW-0472">Membrane</keyword>
<dbReference type="Gene3D" id="2.60.40.10">
    <property type="entry name" value="Immunoglobulins"/>
    <property type="match status" value="13"/>
</dbReference>
<evidence type="ECO:0000256" key="2">
    <source>
        <dbReference type="ARBA" id="ARBA00022603"/>
    </source>
</evidence>
<dbReference type="GO" id="GO:0006816">
    <property type="term" value="P:calcium ion transport"/>
    <property type="evidence" value="ECO:0007669"/>
    <property type="project" value="TreeGrafter"/>
</dbReference>
<dbReference type="GO" id="GO:0015667">
    <property type="term" value="F:site-specific DNA-methyltransferase (cytosine-N4-specific) activity"/>
    <property type="evidence" value="ECO:0007669"/>
    <property type="project" value="InterPro"/>
</dbReference>
<comment type="subcellular location">
    <subcellularLocation>
        <location evidence="1">Membrane</location>
        <topology evidence="1">Multi-pass membrane protein</topology>
    </subcellularLocation>
</comment>
<keyword evidence="6" id="KW-0677">Repeat</keyword>
<feature type="domain" description="PKD" evidence="11">
    <location>
        <begin position="469"/>
        <end position="512"/>
    </location>
</feature>
<feature type="domain" description="PKD" evidence="11">
    <location>
        <begin position="561"/>
        <end position="596"/>
    </location>
</feature>
<dbReference type="SMART" id="SM00089">
    <property type="entry name" value="PKD"/>
    <property type="match status" value="15"/>
</dbReference>
<dbReference type="SUPFAM" id="SSF49299">
    <property type="entry name" value="PKD domain"/>
    <property type="match status" value="12"/>
</dbReference>
<keyword evidence="7" id="KW-0680">Restriction system</keyword>
<dbReference type="CDD" id="cd00146">
    <property type="entry name" value="PKD"/>
    <property type="match status" value="11"/>
</dbReference>
<feature type="domain" description="PKD" evidence="11">
    <location>
        <begin position="393"/>
        <end position="447"/>
    </location>
</feature>
<protein>
    <submittedName>
        <fullName evidence="12">Gliding motility-associated-like protein</fullName>
    </submittedName>
</protein>
<feature type="chain" id="PRO_5015192793" evidence="10">
    <location>
        <begin position="31"/>
        <end position="1629"/>
    </location>
</feature>
<dbReference type="GO" id="GO:0005886">
    <property type="term" value="C:plasma membrane"/>
    <property type="evidence" value="ECO:0007669"/>
    <property type="project" value="TreeGrafter"/>
</dbReference>
<evidence type="ECO:0000259" key="11">
    <source>
        <dbReference type="PROSITE" id="PS50093"/>
    </source>
</evidence>
<dbReference type="NCBIfam" id="TIGR04131">
    <property type="entry name" value="Bac_Flav_CTERM"/>
    <property type="match status" value="1"/>
</dbReference>
<feature type="domain" description="PKD" evidence="11">
    <location>
        <begin position="1071"/>
        <end position="1111"/>
    </location>
</feature>
<evidence type="ECO:0000256" key="6">
    <source>
        <dbReference type="ARBA" id="ARBA00022737"/>
    </source>
</evidence>
<name>A0A2P8G2T4_9BACT</name>
<evidence type="ECO:0000313" key="12">
    <source>
        <dbReference type="EMBL" id="PSL28185.1"/>
    </source>
</evidence>
<dbReference type="InterPro" id="IPR026341">
    <property type="entry name" value="T9SS_type_B"/>
</dbReference>
<evidence type="ECO:0000256" key="5">
    <source>
        <dbReference type="ARBA" id="ARBA00022692"/>
    </source>
</evidence>
<dbReference type="InterPro" id="IPR017985">
    <property type="entry name" value="MeTrfase_CN4_CS"/>
</dbReference>
<evidence type="ECO:0000256" key="8">
    <source>
        <dbReference type="ARBA" id="ARBA00022989"/>
    </source>
</evidence>
<evidence type="ECO:0000313" key="13">
    <source>
        <dbReference type="Proteomes" id="UP000240978"/>
    </source>
</evidence>
<dbReference type="RefSeq" id="WP_245901698.1">
    <property type="nucleotide sequence ID" value="NZ_PYGK01000008.1"/>
</dbReference>
<dbReference type="GO" id="GO:0009307">
    <property type="term" value="P:DNA restriction-modification system"/>
    <property type="evidence" value="ECO:0007669"/>
    <property type="project" value="UniProtKB-KW"/>
</dbReference>
<accession>A0A2P8G2T4</accession>
<feature type="domain" description="PKD" evidence="11">
    <location>
        <begin position="903"/>
        <end position="965"/>
    </location>
</feature>
<proteinExistence type="predicted"/>
<dbReference type="Proteomes" id="UP000240978">
    <property type="component" value="Unassembled WGS sequence"/>
</dbReference>
<feature type="domain" description="PKD" evidence="11">
    <location>
        <begin position="32"/>
        <end position="109"/>
    </location>
</feature>
<feature type="signal peptide" evidence="10">
    <location>
        <begin position="1"/>
        <end position="30"/>
    </location>
</feature>
<keyword evidence="10" id="KW-0732">Signal</keyword>
<evidence type="ECO:0000256" key="4">
    <source>
        <dbReference type="ARBA" id="ARBA00022691"/>
    </source>
</evidence>
<dbReference type="EMBL" id="PYGK01000008">
    <property type="protein sequence ID" value="PSL28185.1"/>
    <property type="molecule type" value="Genomic_DNA"/>
</dbReference>
<dbReference type="GO" id="GO:0032259">
    <property type="term" value="P:methylation"/>
    <property type="evidence" value="ECO:0007669"/>
    <property type="project" value="UniProtKB-KW"/>
</dbReference>
<dbReference type="Pfam" id="PF13585">
    <property type="entry name" value="CHU_C"/>
    <property type="match status" value="1"/>
</dbReference>
<dbReference type="GO" id="GO:0005261">
    <property type="term" value="F:monoatomic cation channel activity"/>
    <property type="evidence" value="ECO:0007669"/>
    <property type="project" value="TreeGrafter"/>
</dbReference>
<feature type="domain" description="PKD" evidence="11">
    <location>
        <begin position="113"/>
        <end position="198"/>
    </location>
</feature>
<evidence type="ECO:0000256" key="7">
    <source>
        <dbReference type="ARBA" id="ARBA00022747"/>
    </source>
</evidence>
<keyword evidence="13" id="KW-1185">Reference proteome</keyword>
<dbReference type="Pfam" id="PF18911">
    <property type="entry name" value="PKD_4"/>
    <property type="match status" value="11"/>
</dbReference>
<feature type="domain" description="PKD" evidence="11">
    <location>
        <begin position="1217"/>
        <end position="1295"/>
    </location>
</feature>
<dbReference type="InterPro" id="IPR035986">
    <property type="entry name" value="PKD_dom_sf"/>
</dbReference>
<feature type="domain" description="PKD" evidence="11">
    <location>
        <begin position="814"/>
        <end position="870"/>
    </location>
</feature>